<dbReference type="InterPro" id="IPR001245">
    <property type="entry name" value="Ser-Thr/Tyr_kinase_cat_dom"/>
</dbReference>
<dbReference type="Gramene" id="mRNA:HanXRQr2_Chr08g0321781">
    <property type="protein sequence ID" value="CDS:HanXRQr2_Chr08g0321781.1"/>
    <property type="gene ID" value="HanXRQr2_Chr08g0321781"/>
</dbReference>
<gene>
    <name evidence="3" type="ORF">HannXRQ_Chr08g0210971</name>
    <name evidence="4" type="ORF">HannXRQ_Chr08g0211461</name>
    <name evidence="2" type="ORF">HanXRQr2_Chr08g0321781</name>
</gene>
<dbReference type="GO" id="GO:0005524">
    <property type="term" value="F:ATP binding"/>
    <property type="evidence" value="ECO:0007669"/>
    <property type="project" value="InterPro"/>
</dbReference>
<dbReference type="EMBL" id="CM007897">
    <property type="protein sequence ID" value="OTG17369.1"/>
    <property type="molecule type" value="Genomic_DNA"/>
</dbReference>
<accession>A0A251U1V6</accession>
<evidence type="ECO:0000313" key="3">
    <source>
        <dbReference type="EMBL" id="OTG17348.1"/>
    </source>
</evidence>
<evidence type="ECO:0000313" key="4">
    <source>
        <dbReference type="EMBL" id="OTG17369.1"/>
    </source>
</evidence>
<dbReference type="PANTHER" id="PTHR27003:SF458">
    <property type="entry name" value="TOLL_INTERLEUKIN-1 RECEPTOR HOMOLOGY (TIR) DOMAIN, PROTEIN KINASE-LIKE DOMAIN PROTEIN-RELATED"/>
    <property type="match status" value="1"/>
</dbReference>
<evidence type="ECO:0000259" key="1">
    <source>
        <dbReference type="PROSITE" id="PS50011"/>
    </source>
</evidence>
<sequence>MGPANKQSTFLISNPCGTFGYIDPDYLNAGYLTQKSDVYSFGVVLFEVLCGRLTRVPKYKDKREFLVTLVKIHWGRNTLDKIIFSHLSQINRGSLLTFTSIAYQCLMSPNERPRMTKVVEQLHKALDNQLVSSSSRIRVYVLLFYIDVKAFINQLFIYYNYFSQIINYIQIY</sequence>
<reference evidence="2 5" key="1">
    <citation type="journal article" date="2017" name="Nature">
        <title>The sunflower genome provides insights into oil metabolism, flowering and Asterid evolution.</title>
        <authorList>
            <person name="Badouin H."/>
            <person name="Gouzy J."/>
            <person name="Grassa C.J."/>
            <person name="Murat F."/>
            <person name="Staton S.E."/>
            <person name="Cottret L."/>
            <person name="Lelandais-Briere C."/>
            <person name="Owens G.L."/>
            <person name="Carrere S."/>
            <person name="Mayjonade B."/>
            <person name="Legrand L."/>
            <person name="Gill N."/>
            <person name="Kane N.C."/>
            <person name="Bowers J.E."/>
            <person name="Hubner S."/>
            <person name="Bellec A."/>
            <person name="Berard A."/>
            <person name="Berges H."/>
            <person name="Blanchet N."/>
            <person name="Boniface M.C."/>
            <person name="Brunel D."/>
            <person name="Catrice O."/>
            <person name="Chaidir N."/>
            <person name="Claudel C."/>
            <person name="Donnadieu C."/>
            <person name="Faraut T."/>
            <person name="Fievet G."/>
            <person name="Helmstetter N."/>
            <person name="King M."/>
            <person name="Knapp S.J."/>
            <person name="Lai Z."/>
            <person name="Le Paslier M.C."/>
            <person name="Lippi Y."/>
            <person name="Lorenzon L."/>
            <person name="Mandel J.R."/>
            <person name="Marage G."/>
            <person name="Marchand G."/>
            <person name="Marquand E."/>
            <person name="Bret-Mestries E."/>
            <person name="Morien E."/>
            <person name="Nambeesan S."/>
            <person name="Nguyen T."/>
            <person name="Pegot-Espagnet P."/>
            <person name="Pouilly N."/>
            <person name="Raftis F."/>
            <person name="Sallet E."/>
            <person name="Schiex T."/>
            <person name="Thomas J."/>
            <person name="Vandecasteele C."/>
            <person name="Vares D."/>
            <person name="Vear F."/>
            <person name="Vautrin S."/>
            <person name="Crespi M."/>
            <person name="Mangin B."/>
            <person name="Burke J.M."/>
            <person name="Salse J."/>
            <person name="Munos S."/>
            <person name="Vincourt P."/>
            <person name="Rieseberg L.H."/>
            <person name="Langlade N.B."/>
        </authorList>
    </citation>
    <scope>NUCLEOTIDE SEQUENCE [LARGE SCALE GENOMIC DNA]</scope>
    <source>
        <strain evidence="5">cv. SF193</strain>
        <tissue evidence="2">Leaves</tissue>
    </source>
</reference>
<dbReference type="InterPro" id="IPR000719">
    <property type="entry name" value="Prot_kinase_dom"/>
</dbReference>
<dbReference type="AlphaFoldDB" id="A0A251U1V6"/>
<reference evidence="3" key="2">
    <citation type="submission" date="2017-02" db="EMBL/GenBank/DDBJ databases">
        <title>Sunflower complete genome.</title>
        <authorList>
            <person name="Langlade N."/>
            <person name="Munos S."/>
        </authorList>
    </citation>
    <scope>NUCLEOTIDE SEQUENCE [LARGE SCALE GENOMIC DNA]</scope>
    <source>
        <tissue evidence="3">Leaves</tissue>
    </source>
</reference>
<dbReference type="SUPFAM" id="SSF56112">
    <property type="entry name" value="Protein kinase-like (PK-like)"/>
    <property type="match status" value="1"/>
</dbReference>
<dbReference type="InterPro" id="IPR045272">
    <property type="entry name" value="ANXUR1/2-like"/>
</dbReference>
<dbReference type="GO" id="GO:0004714">
    <property type="term" value="F:transmembrane receptor protein tyrosine kinase activity"/>
    <property type="evidence" value="ECO:0007669"/>
    <property type="project" value="InterPro"/>
</dbReference>
<evidence type="ECO:0000313" key="5">
    <source>
        <dbReference type="Proteomes" id="UP000215914"/>
    </source>
</evidence>
<dbReference type="GO" id="GO:0004672">
    <property type="term" value="F:protein kinase activity"/>
    <property type="evidence" value="ECO:0000318"/>
    <property type="project" value="GO_Central"/>
</dbReference>
<dbReference type="EMBL" id="MNCJ02000323">
    <property type="protein sequence ID" value="KAF5793871.1"/>
    <property type="molecule type" value="Genomic_DNA"/>
</dbReference>
<name>A0A251U1V6_HELAN</name>
<protein>
    <recommendedName>
        <fullName evidence="1">Protein kinase domain-containing protein</fullName>
    </recommendedName>
</protein>
<evidence type="ECO:0000313" key="2">
    <source>
        <dbReference type="EMBL" id="KAF5793871.1"/>
    </source>
</evidence>
<keyword evidence="5" id="KW-1185">Reference proteome</keyword>
<proteinExistence type="predicted"/>
<organism evidence="3 5">
    <name type="scientific">Helianthus annuus</name>
    <name type="common">Common sunflower</name>
    <dbReference type="NCBI Taxonomy" id="4232"/>
    <lineage>
        <taxon>Eukaryota</taxon>
        <taxon>Viridiplantae</taxon>
        <taxon>Streptophyta</taxon>
        <taxon>Embryophyta</taxon>
        <taxon>Tracheophyta</taxon>
        <taxon>Spermatophyta</taxon>
        <taxon>Magnoliopsida</taxon>
        <taxon>eudicotyledons</taxon>
        <taxon>Gunneridae</taxon>
        <taxon>Pentapetalae</taxon>
        <taxon>asterids</taxon>
        <taxon>campanulids</taxon>
        <taxon>Asterales</taxon>
        <taxon>Asteraceae</taxon>
        <taxon>Asteroideae</taxon>
        <taxon>Heliantheae alliance</taxon>
        <taxon>Heliantheae</taxon>
        <taxon>Helianthus</taxon>
    </lineage>
</organism>
<dbReference type="Proteomes" id="UP000215914">
    <property type="component" value="Chromosome 8"/>
</dbReference>
<dbReference type="InterPro" id="IPR011009">
    <property type="entry name" value="Kinase-like_dom_sf"/>
</dbReference>
<dbReference type="Pfam" id="PF07714">
    <property type="entry name" value="PK_Tyr_Ser-Thr"/>
    <property type="match status" value="1"/>
</dbReference>
<reference evidence="2" key="3">
    <citation type="submission" date="2020-06" db="EMBL/GenBank/DDBJ databases">
        <title>Helianthus annuus Genome sequencing and assembly Release 2.</title>
        <authorList>
            <person name="Gouzy J."/>
            <person name="Langlade N."/>
            <person name="Munos S."/>
        </authorList>
    </citation>
    <scope>NUCLEOTIDE SEQUENCE</scope>
    <source>
        <tissue evidence="2">Leaves</tissue>
    </source>
</reference>
<dbReference type="PANTHER" id="PTHR27003">
    <property type="entry name" value="OS07G0166700 PROTEIN"/>
    <property type="match status" value="1"/>
</dbReference>
<dbReference type="Gene3D" id="1.10.510.10">
    <property type="entry name" value="Transferase(Phosphotransferase) domain 1"/>
    <property type="match status" value="1"/>
</dbReference>
<feature type="domain" description="Protein kinase" evidence="1">
    <location>
        <begin position="1"/>
        <end position="126"/>
    </location>
</feature>
<dbReference type="GO" id="GO:0005886">
    <property type="term" value="C:plasma membrane"/>
    <property type="evidence" value="ECO:0000318"/>
    <property type="project" value="GO_Central"/>
</dbReference>
<dbReference type="EMBL" id="CM007897">
    <property type="protein sequence ID" value="OTG17348.1"/>
    <property type="molecule type" value="Genomic_DNA"/>
</dbReference>
<dbReference type="PROSITE" id="PS50011">
    <property type="entry name" value="PROTEIN_KINASE_DOM"/>
    <property type="match status" value="1"/>
</dbReference>
<keyword evidence="2" id="KW-0808">Transferase</keyword>